<dbReference type="InterPro" id="IPR007420">
    <property type="entry name" value="DUF465"/>
</dbReference>
<name>A0A0M2V366_9GAMM</name>
<dbReference type="Pfam" id="PF04325">
    <property type="entry name" value="DUF465"/>
    <property type="match status" value="1"/>
</dbReference>
<evidence type="ECO:0000313" key="1">
    <source>
        <dbReference type="EMBL" id="KKO45086.1"/>
    </source>
</evidence>
<accession>A0A0M2V366</accession>
<dbReference type="STRING" id="336831.WG68_11630"/>
<reference evidence="1 2" key="1">
    <citation type="submission" date="2015-03" db="EMBL/GenBank/DDBJ databases">
        <title>Draft genome sequences of two protease-producing strains of Arsukibacterium isolated from two cold and alkaline environments.</title>
        <authorList>
            <person name="Lylloff J.E."/>
            <person name="Skov L.B."/>
            <person name="Jepsen M."/>
            <person name="Hallin P.F."/>
            <person name="Sorensen S.J."/>
            <person name="Stougaard P."/>
            <person name="Glaring M.A."/>
        </authorList>
    </citation>
    <scope>NUCLEOTIDE SEQUENCE [LARGE SCALE GENOMIC DNA]</scope>
    <source>
        <strain evidence="1 2">GCM72</strain>
    </source>
</reference>
<dbReference type="EMBL" id="LAHO01000011">
    <property type="protein sequence ID" value="KKO45086.1"/>
    <property type="molecule type" value="Genomic_DNA"/>
</dbReference>
<sequence length="82" mass="9963">MLNEKHDLIHELPEHKDVIHTLKLENNHFARLFDEYHDIDHEVRRIETGVETTADEHLEQRKKQRLLLKDQLFEMIQKQLTA</sequence>
<gene>
    <name evidence="1" type="ORF">WG68_11630</name>
</gene>
<dbReference type="RefSeq" id="WP_046557875.1">
    <property type="nucleotide sequence ID" value="NZ_LAHO01000011.1"/>
</dbReference>
<dbReference type="AlphaFoldDB" id="A0A0M2V366"/>
<dbReference type="InterPro" id="IPR038444">
    <property type="entry name" value="DUF465_sf"/>
</dbReference>
<dbReference type="OrthoDB" id="1263265at2"/>
<organism evidence="1 2">
    <name type="scientific">Arsukibacterium ikkense</name>
    <dbReference type="NCBI Taxonomy" id="336831"/>
    <lineage>
        <taxon>Bacteria</taxon>
        <taxon>Pseudomonadati</taxon>
        <taxon>Pseudomonadota</taxon>
        <taxon>Gammaproteobacteria</taxon>
        <taxon>Chromatiales</taxon>
        <taxon>Chromatiaceae</taxon>
        <taxon>Arsukibacterium</taxon>
    </lineage>
</organism>
<keyword evidence="2" id="KW-1185">Reference proteome</keyword>
<protein>
    <submittedName>
        <fullName evidence="1">GTP-binding protein</fullName>
    </submittedName>
</protein>
<proteinExistence type="predicted"/>
<comment type="caution">
    <text evidence="1">The sequence shown here is derived from an EMBL/GenBank/DDBJ whole genome shotgun (WGS) entry which is preliminary data.</text>
</comment>
<dbReference type="Gene3D" id="6.10.280.50">
    <property type="match status" value="1"/>
</dbReference>
<dbReference type="PATRIC" id="fig|336831.14.peg.1545"/>
<dbReference type="Proteomes" id="UP000034228">
    <property type="component" value="Unassembled WGS sequence"/>
</dbReference>
<evidence type="ECO:0000313" key="2">
    <source>
        <dbReference type="Proteomes" id="UP000034228"/>
    </source>
</evidence>